<dbReference type="SUPFAM" id="SSF158745">
    <property type="entry name" value="LanC-like"/>
    <property type="match status" value="1"/>
</dbReference>
<dbReference type="Pfam" id="PF05147">
    <property type="entry name" value="LANC_like"/>
    <property type="match status" value="1"/>
</dbReference>
<sequence>MSAPFTAALSAAGQLARSLADPDTAWPGGRPTGGRAWPQSLAGGASGIALLHIERARSGQGSWDTAHSWLTTALRGEVSAAANASLFFGAPALAFITHRAADASRRYDHVLKRLDEATSVVTRNRLAEARRRLDRAALPPMQEFDLIQGLSGLAAHLLSRHAHNDLTHESLAYLVRLTEPITDTASLPPWWMTVAPTGAPDPDYPGGHGNFGLAHGIGSALSVLSLALLRDVAVAGMAEAVERICAWTDQWRQGHETAPWWPGLLSVEQATSNEVHPSLRPRPSWCYGIAGTARAQQLAGLALRDPARVHAAENAVLATLRDPAQLNALSGIGLCHGTAGLLHAAWRMATETGSAPINAELPRLAERLINTLPQHNHDPELLDGTAGAALALHTLGSGSAPAPHWDTFLALA</sequence>
<reference evidence="2 3" key="1">
    <citation type="submission" date="2020-07" db="EMBL/GenBank/DDBJ databases">
        <title>Differential regulation of undecylprodigiosin biosynthesis in the yeast-scavenging Streptomyces strain MBK6.</title>
        <authorList>
            <person name="Baral B."/>
            <person name="Siitonen V."/>
            <person name="Laughlin M."/>
            <person name="Yamada K."/>
            <person name="Ilomaeki M."/>
            <person name="Metsae-Ketelae M."/>
            <person name="Niemi J."/>
        </authorList>
    </citation>
    <scope>NUCLEOTIDE SEQUENCE [LARGE SCALE GENOMIC DNA]</scope>
    <source>
        <strain evidence="2 3">MBK6</strain>
    </source>
</reference>
<dbReference type="GO" id="GO:0046872">
    <property type="term" value="F:metal ion binding"/>
    <property type="evidence" value="ECO:0007669"/>
    <property type="project" value="UniProtKB-KW"/>
</dbReference>
<feature type="binding site" evidence="1">
    <location>
        <position position="335"/>
    </location>
    <ligand>
        <name>Zn(2+)</name>
        <dbReference type="ChEBI" id="CHEBI:29105"/>
    </ligand>
</feature>
<dbReference type="InterPro" id="IPR007822">
    <property type="entry name" value="LANC-like"/>
</dbReference>
<dbReference type="GO" id="GO:0031179">
    <property type="term" value="P:peptide modification"/>
    <property type="evidence" value="ECO:0007669"/>
    <property type="project" value="InterPro"/>
</dbReference>
<dbReference type="InterPro" id="IPR033889">
    <property type="entry name" value="LanC"/>
</dbReference>
<feature type="binding site" evidence="1">
    <location>
        <position position="286"/>
    </location>
    <ligand>
        <name>Zn(2+)</name>
        <dbReference type="ChEBI" id="CHEBI:29105"/>
    </ligand>
</feature>
<feature type="binding site" evidence="1">
    <location>
        <position position="336"/>
    </location>
    <ligand>
        <name>Zn(2+)</name>
        <dbReference type="ChEBI" id="CHEBI:29105"/>
    </ligand>
</feature>
<dbReference type="PRINTS" id="PR01955">
    <property type="entry name" value="LANCFRANKIA"/>
</dbReference>
<proteinExistence type="predicted"/>
<dbReference type="SMART" id="SM01260">
    <property type="entry name" value="LANC_like"/>
    <property type="match status" value="1"/>
</dbReference>
<keyword evidence="1" id="KW-0862">Zinc</keyword>
<dbReference type="RefSeq" id="WP_191854065.1">
    <property type="nucleotide sequence ID" value="NZ_CP108343.1"/>
</dbReference>
<evidence type="ECO:0000313" key="2">
    <source>
        <dbReference type="EMBL" id="MBA5224568.1"/>
    </source>
</evidence>
<dbReference type="Proteomes" id="UP000587608">
    <property type="component" value="Unassembled WGS sequence"/>
</dbReference>
<dbReference type="EMBL" id="JACERG010000017">
    <property type="protein sequence ID" value="MBA5224568.1"/>
    <property type="molecule type" value="Genomic_DNA"/>
</dbReference>
<evidence type="ECO:0000313" key="3">
    <source>
        <dbReference type="Proteomes" id="UP000587608"/>
    </source>
</evidence>
<name>A0A7W2DX28_9ACTN</name>
<dbReference type="AlphaFoldDB" id="A0A7W2DX28"/>
<evidence type="ECO:0000256" key="1">
    <source>
        <dbReference type="PIRSR" id="PIRSR607822-1"/>
    </source>
</evidence>
<keyword evidence="1" id="KW-0479">Metal-binding</keyword>
<comment type="caution">
    <text evidence="2">The sequence shown here is derived from an EMBL/GenBank/DDBJ whole genome shotgun (WGS) entry which is preliminary data.</text>
</comment>
<gene>
    <name evidence="2" type="ORF">H1X69_24660</name>
</gene>
<organism evidence="2 3">
    <name type="scientific">Streptomyces griseoaurantiacus</name>
    <dbReference type="NCBI Taxonomy" id="68213"/>
    <lineage>
        <taxon>Bacteria</taxon>
        <taxon>Bacillati</taxon>
        <taxon>Actinomycetota</taxon>
        <taxon>Actinomycetes</taxon>
        <taxon>Kitasatosporales</taxon>
        <taxon>Streptomycetaceae</taxon>
        <taxon>Streptomyces</taxon>
        <taxon>Streptomyces aurantiacus group</taxon>
    </lineage>
</organism>
<dbReference type="PRINTS" id="PR01950">
    <property type="entry name" value="LANCSUPER"/>
</dbReference>
<accession>A0A7W2DX28</accession>
<dbReference type="Gene3D" id="1.50.10.20">
    <property type="match status" value="1"/>
</dbReference>
<dbReference type="CDD" id="cd04793">
    <property type="entry name" value="LanC"/>
    <property type="match status" value="1"/>
</dbReference>
<protein>
    <submittedName>
        <fullName evidence="2">Lanthionine synthetase C family protein</fullName>
    </submittedName>
</protein>